<dbReference type="Proteomes" id="UP001175000">
    <property type="component" value="Unassembled WGS sequence"/>
</dbReference>
<accession>A0AA40BV31</accession>
<gene>
    <name evidence="7" type="ORF">B0T14DRAFT_540077</name>
</gene>
<dbReference type="Gene3D" id="3.40.50.720">
    <property type="entry name" value="NAD(P)-binding Rossmann-like Domain"/>
    <property type="match status" value="1"/>
</dbReference>
<dbReference type="PANTHER" id="PTHR11530:SF30">
    <property type="entry name" value="FAD DEPENDENT OXIDOREDUCTASE DOMAIN-CONTAINING PROTEIN"/>
    <property type="match status" value="1"/>
</dbReference>
<keyword evidence="5" id="KW-0560">Oxidoreductase</keyword>
<keyword evidence="3" id="KW-0285">Flavoprotein</keyword>
<dbReference type="Pfam" id="PF01266">
    <property type="entry name" value="DAO"/>
    <property type="match status" value="1"/>
</dbReference>
<evidence type="ECO:0000259" key="6">
    <source>
        <dbReference type="Pfam" id="PF01266"/>
    </source>
</evidence>
<dbReference type="InterPro" id="IPR023209">
    <property type="entry name" value="DAO"/>
</dbReference>
<dbReference type="InterPro" id="IPR006076">
    <property type="entry name" value="FAD-dep_OxRdtase"/>
</dbReference>
<dbReference type="Gene3D" id="3.30.9.10">
    <property type="entry name" value="D-Amino Acid Oxidase, subunit A, domain 2"/>
    <property type="match status" value="1"/>
</dbReference>
<keyword evidence="4" id="KW-0274">FAD</keyword>
<dbReference type="GO" id="GO:0003884">
    <property type="term" value="F:D-amino-acid oxidase activity"/>
    <property type="evidence" value="ECO:0007669"/>
    <property type="project" value="InterPro"/>
</dbReference>
<dbReference type="AlphaFoldDB" id="A0AA40BV31"/>
<sequence>MAIASQLPKTCEVTIVARDLPGDAPSEEWASPWACAGWVALGGTPREEQMQLDTLAFLRKLAAAHPESSARTGELTDIHDTGPTNAEKLWCNSRVPGFEVLPSADGSLAVKYASAVVDPAVFLPWLRQQLEAAGVRFQRISAVKALGDLAYMDHDVLINASGAASQALSDVKDEYIITDRTYTILVKSDYKDMFVRRSPNHEYLYVFGRHDGTAVIGGISDPVDNSIRSSESVRENLIRRAHESLPEAFRSSNPGEYSILADLTGIRPLRLPNVRLEREVIGGQKVVHAYGTTIGAYMLSFGIGREAANLVAEIVFET</sequence>
<evidence type="ECO:0000256" key="1">
    <source>
        <dbReference type="ARBA" id="ARBA00001974"/>
    </source>
</evidence>
<protein>
    <submittedName>
        <fullName evidence="7">FAD dependent oxidoreductase-like protein</fullName>
    </submittedName>
</protein>
<evidence type="ECO:0000256" key="3">
    <source>
        <dbReference type="ARBA" id="ARBA00022630"/>
    </source>
</evidence>
<evidence type="ECO:0000256" key="2">
    <source>
        <dbReference type="ARBA" id="ARBA00006730"/>
    </source>
</evidence>
<evidence type="ECO:0000313" key="7">
    <source>
        <dbReference type="EMBL" id="KAK0614753.1"/>
    </source>
</evidence>
<feature type="domain" description="FAD dependent oxidoreductase" evidence="6">
    <location>
        <begin position="10"/>
        <end position="310"/>
    </location>
</feature>
<organism evidence="7 8">
    <name type="scientific">Immersiella caudata</name>
    <dbReference type="NCBI Taxonomy" id="314043"/>
    <lineage>
        <taxon>Eukaryota</taxon>
        <taxon>Fungi</taxon>
        <taxon>Dikarya</taxon>
        <taxon>Ascomycota</taxon>
        <taxon>Pezizomycotina</taxon>
        <taxon>Sordariomycetes</taxon>
        <taxon>Sordariomycetidae</taxon>
        <taxon>Sordariales</taxon>
        <taxon>Lasiosphaeriaceae</taxon>
        <taxon>Immersiella</taxon>
    </lineage>
</organism>
<evidence type="ECO:0000313" key="8">
    <source>
        <dbReference type="Proteomes" id="UP001175000"/>
    </source>
</evidence>
<reference evidence="7" key="1">
    <citation type="submission" date="2023-06" db="EMBL/GenBank/DDBJ databases">
        <title>Genome-scale phylogeny and comparative genomics of the fungal order Sordariales.</title>
        <authorList>
            <consortium name="Lawrence Berkeley National Laboratory"/>
            <person name="Hensen N."/>
            <person name="Bonometti L."/>
            <person name="Westerberg I."/>
            <person name="Brannstrom I.O."/>
            <person name="Guillou S."/>
            <person name="Cros-Aarteil S."/>
            <person name="Calhoun S."/>
            <person name="Haridas S."/>
            <person name="Kuo A."/>
            <person name="Mondo S."/>
            <person name="Pangilinan J."/>
            <person name="Riley R."/>
            <person name="Labutti K."/>
            <person name="Andreopoulos B."/>
            <person name="Lipzen A."/>
            <person name="Chen C."/>
            <person name="Yanf M."/>
            <person name="Daum C."/>
            <person name="Ng V."/>
            <person name="Clum A."/>
            <person name="Steindorff A."/>
            <person name="Ohm R."/>
            <person name="Martin F."/>
            <person name="Silar P."/>
            <person name="Natvig D."/>
            <person name="Lalanne C."/>
            <person name="Gautier V."/>
            <person name="Ament-Velasquez S.L."/>
            <person name="Kruys A."/>
            <person name="Hutchinson M.I."/>
            <person name="Powell A.J."/>
            <person name="Barry K."/>
            <person name="Miller A.N."/>
            <person name="Grigoriev I.V."/>
            <person name="Debuchy R."/>
            <person name="Gladieux P."/>
            <person name="Thoren M.H."/>
            <person name="Johannesson H."/>
        </authorList>
    </citation>
    <scope>NUCLEOTIDE SEQUENCE</scope>
    <source>
        <strain evidence="7">CBS 606.72</strain>
    </source>
</reference>
<comment type="caution">
    <text evidence="7">The sequence shown here is derived from an EMBL/GenBank/DDBJ whole genome shotgun (WGS) entry which is preliminary data.</text>
</comment>
<evidence type="ECO:0000256" key="4">
    <source>
        <dbReference type="ARBA" id="ARBA00022827"/>
    </source>
</evidence>
<keyword evidence="8" id="KW-1185">Reference proteome</keyword>
<dbReference type="GO" id="GO:0071949">
    <property type="term" value="F:FAD binding"/>
    <property type="evidence" value="ECO:0007669"/>
    <property type="project" value="InterPro"/>
</dbReference>
<dbReference type="SUPFAM" id="SSF54373">
    <property type="entry name" value="FAD-linked reductases, C-terminal domain"/>
    <property type="match status" value="1"/>
</dbReference>
<dbReference type="GO" id="GO:0005737">
    <property type="term" value="C:cytoplasm"/>
    <property type="evidence" value="ECO:0007669"/>
    <property type="project" value="TreeGrafter"/>
</dbReference>
<comment type="similarity">
    <text evidence="2">Belongs to the DAMOX/DASOX family.</text>
</comment>
<comment type="cofactor">
    <cofactor evidence="1">
        <name>FAD</name>
        <dbReference type="ChEBI" id="CHEBI:57692"/>
    </cofactor>
</comment>
<evidence type="ECO:0000256" key="5">
    <source>
        <dbReference type="ARBA" id="ARBA00023002"/>
    </source>
</evidence>
<name>A0AA40BV31_9PEZI</name>
<dbReference type="PANTHER" id="PTHR11530">
    <property type="entry name" value="D-AMINO ACID OXIDASE"/>
    <property type="match status" value="1"/>
</dbReference>
<dbReference type="GO" id="GO:0019478">
    <property type="term" value="P:D-amino acid catabolic process"/>
    <property type="evidence" value="ECO:0007669"/>
    <property type="project" value="TreeGrafter"/>
</dbReference>
<dbReference type="SUPFAM" id="SSF51971">
    <property type="entry name" value="Nucleotide-binding domain"/>
    <property type="match status" value="1"/>
</dbReference>
<proteinExistence type="inferred from homology"/>
<dbReference type="EMBL" id="JAULSU010000006">
    <property type="protein sequence ID" value="KAK0614753.1"/>
    <property type="molecule type" value="Genomic_DNA"/>
</dbReference>